<name>A0A494W0B7_9SPHI</name>
<evidence type="ECO:0000313" key="3">
    <source>
        <dbReference type="EMBL" id="AYL96692.1"/>
    </source>
</evidence>
<feature type="signal peptide" evidence="2">
    <location>
        <begin position="1"/>
        <end position="20"/>
    </location>
</feature>
<dbReference type="KEGG" id="muh:HYN43_015910"/>
<dbReference type="PROSITE" id="PS51257">
    <property type="entry name" value="PROKAR_LIPOPROTEIN"/>
    <property type="match status" value="1"/>
</dbReference>
<keyword evidence="2" id="KW-0732">Signal</keyword>
<feature type="region of interest" description="Disordered" evidence="1">
    <location>
        <begin position="27"/>
        <end position="50"/>
    </location>
</feature>
<gene>
    <name evidence="3" type="ORF">HYN43_015910</name>
</gene>
<feature type="compositionally biased region" description="Low complexity" evidence="1">
    <location>
        <begin position="27"/>
        <end position="43"/>
    </location>
</feature>
<proteinExistence type="predicted"/>
<dbReference type="EMBL" id="CP032869">
    <property type="protein sequence ID" value="AYL96692.1"/>
    <property type="molecule type" value="Genomic_DNA"/>
</dbReference>
<accession>A0A494W0B7</accession>
<sequence length="403" mass="44104">MHIKQFFLILFTALWLFSCGKSNTPAPGNNNNNGGNNNGGTDNDPNKGVTVGNTTTYKSYVVKTVGISTIRLATDANEKITAAEFFGGGNHIVVRAGNTNSMSFINTNNFEPTVGPYDNNTHQFLGSWSNANYPVAQGGGIDNGKMLDTTNSITIKLKGFDQSKTGYNQLNLVLCGAPYLQTIKDWVQYNLVYIYHDGTYPDAVRKNALYARLLTTPVTVRSVELAKPLSENPYIVKDVVISSLRTVTDAQNKTTLMEFGTNALGLLKLGNDASGDKKAGTILKTELVNGDKGQLTYSSQNDGFGTLYLPMFSNLFPTSFGPVPEAADSLSKVFVRVSGFDASKCGYNQLRFYLMLDPYDIKQGFEPRPIFNVLLQHDKKQSLADLKASIKTSGLYCYQLLND</sequence>
<dbReference type="OrthoDB" id="9827875at2"/>
<dbReference type="Proteomes" id="UP000270046">
    <property type="component" value="Chromosome"/>
</dbReference>
<keyword evidence="4" id="KW-1185">Reference proteome</keyword>
<organism evidence="3 4">
    <name type="scientific">Mucilaginibacter celer</name>
    <dbReference type="NCBI Taxonomy" id="2305508"/>
    <lineage>
        <taxon>Bacteria</taxon>
        <taxon>Pseudomonadati</taxon>
        <taxon>Bacteroidota</taxon>
        <taxon>Sphingobacteriia</taxon>
        <taxon>Sphingobacteriales</taxon>
        <taxon>Sphingobacteriaceae</taxon>
        <taxon>Mucilaginibacter</taxon>
    </lineage>
</organism>
<evidence type="ECO:0000256" key="1">
    <source>
        <dbReference type="SAM" id="MobiDB-lite"/>
    </source>
</evidence>
<dbReference type="AlphaFoldDB" id="A0A494W0B7"/>
<evidence type="ECO:0008006" key="5">
    <source>
        <dbReference type="Google" id="ProtNLM"/>
    </source>
</evidence>
<protein>
    <recommendedName>
        <fullName evidence="5">DUF4270 family protein</fullName>
    </recommendedName>
</protein>
<evidence type="ECO:0000313" key="4">
    <source>
        <dbReference type="Proteomes" id="UP000270046"/>
    </source>
</evidence>
<reference evidence="3 4" key="1">
    <citation type="submission" date="2018-10" db="EMBL/GenBank/DDBJ databases">
        <title>Genome sequencing of Mucilaginibacter sp. HYN0043.</title>
        <authorList>
            <person name="Kim M."/>
            <person name="Yi H."/>
        </authorList>
    </citation>
    <scope>NUCLEOTIDE SEQUENCE [LARGE SCALE GENOMIC DNA]</scope>
    <source>
        <strain evidence="3 4">HYN0043</strain>
    </source>
</reference>
<dbReference type="RefSeq" id="WP_119410286.1">
    <property type="nucleotide sequence ID" value="NZ_CP032869.1"/>
</dbReference>
<evidence type="ECO:0000256" key="2">
    <source>
        <dbReference type="SAM" id="SignalP"/>
    </source>
</evidence>
<feature type="chain" id="PRO_5019780585" description="DUF4270 family protein" evidence="2">
    <location>
        <begin position="21"/>
        <end position="403"/>
    </location>
</feature>